<dbReference type="Gene3D" id="1.10.260.40">
    <property type="entry name" value="lambda repressor-like DNA-binding domains"/>
    <property type="match status" value="1"/>
</dbReference>
<evidence type="ECO:0000256" key="3">
    <source>
        <dbReference type="ARBA" id="ARBA00023163"/>
    </source>
</evidence>
<dbReference type="OrthoDB" id="1938857at2"/>
<evidence type="ECO:0000313" key="6">
    <source>
        <dbReference type="Proteomes" id="UP000239494"/>
    </source>
</evidence>
<name>A0A2T0SQD8_9PSEU</name>
<dbReference type="InterPro" id="IPR010982">
    <property type="entry name" value="Lambda_DNA-bd_dom_sf"/>
</dbReference>
<keyword evidence="3" id="KW-0804">Transcription</keyword>
<dbReference type="SUPFAM" id="SSF47413">
    <property type="entry name" value="lambda repressor-like DNA-binding domains"/>
    <property type="match status" value="1"/>
</dbReference>
<dbReference type="Proteomes" id="UP000239494">
    <property type="component" value="Unassembled WGS sequence"/>
</dbReference>
<dbReference type="GO" id="GO:0003700">
    <property type="term" value="F:DNA-binding transcription factor activity"/>
    <property type="evidence" value="ECO:0007669"/>
    <property type="project" value="TreeGrafter"/>
</dbReference>
<dbReference type="PANTHER" id="PTHR30146:SF155">
    <property type="entry name" value="ALANINE RACEMASE"/>
    <property type="match status" value="1"/>
</dbReference>
<dbReference type="AlphaFoldDB" id="A0A2T0SQD8"/>
<keyword evidence="6" id="KW-1185">Reference proteome</keyword>
<dbReference type="GO" id="GO:0000976">
    <property type="term" value="F:transcription cis-regulatory region binding"/>
    <property type="evidence" value="ECO:0007669"/>
    <property type="project" value="TreeGrafter"/>
</dbReference>
<dbReference type="PROSITE" id="PS00356">
    <property type="entry name" value="HTH_LACI_1"/>
    <property type="match status" value="1"/>
</dbReference>
<evidence type="ECO:0000259" key="4">
    <source>
        <dbReference type="PROSITE" id="PS50932"/>
    </source>
</evidence>
<dbReference type="SUPFAM" id="SSF53822">
    <property type="entry name" value="Periplasmic binding protein-like I"/>
    <property type="match status" value="1"/>
</dbReference>
<dbReference type="InterPro" id="IPR000843">
    <property type="entry name" value="HTH_LacI"/>
</dbReference>
<proteinExistence type="predicted"/>
<dbReference type="PANTHER" id="PTHR30146">
    <property type="entry name" value="LACI-RELATED TRANSCRIPTIONAL REPRESSOR"/>
    <property type="match status" value="1"/>
</dbReference>
<dbReference type="Gene3D" id="3.40.50.2300">
    <property type="match status" value="2"/>
</dbReference>
<dbReference type="CDD" id="cd01392">
    <property type="entry name" value="HTH_LacI"/>
    <property type="match status" value="1"/>
</dbReference>
<dbReference type="SMART" id="SM00354">
    <property type="entry name" value="HTH_LACI"/>
    <property type="match status" value="1"/>
</dbReference>
<sequence>MNRGSSPPPPARRPTIADVARAAGVSKGAASYALNGRSGVSEATRSRVVAAADALGFRASSAARALAGARSGVAGLTLRRPARTLAVEPFYMELITGLEAGLAAHSYSLLLQVVHDHGHEIEVHRRWRHDHSVDGVLICDVGVDDGRVAALEESGFPAVVIGPPSASGGLAGIWSDDGVSLAEAVRYLVALGHRRIARVGGLPHLAHTEIRTRTFTALAAELGLDSAVTVPSDYSGEDGARVTRELLGVRERPTALVYDNDIMAVAGLAAAQGMGLSVPHDLSIVAWDDSPVCRLVRPPLTALVRDISAYGTRAARLLLAAIDGRPVGSVHDEPAHLSPRGSTAPPP</sequence>
<evidence type="ECO:0000313" key="5">
    <source>
        <dbReference type="EMBL" id="PRY35631.1"/>
    </source>
</evidence>
<keyword evidence="1" id="KW-0805">Transcription regulation</keyword>
<evidence type="ECO:0000256" key="1">
    <source>
        <dbReference type="ARBA" id="ARBA00023015"/>
    </source>
</evidence>
<dbReference type="EMBL" id="PVTF01000013">
    <property type="protein sequence ID" value="PRY35631.1"/>
    <property type="molecule type" value="Genomic_DNA"/>
</dbReference>
<dbReference type="InterPro" id="IPR028082">
    <property type="entry name" value="Peripla_BP_I"/>
</dbReference>
<dbReference type="CDD" id="cd06267">
    <property type="entry name" value="PBP1_LacI_sugar_binding-like"/>
    <property type="match status" value="1"/>
</dbReference>
<accession>A0A2T0SQD8</accession>
<gene>
    <name evidence="5" type="ORF">CLV43_11358</name>
</gene>
<feature type="domain" description="HTH lacI-type" evidence="4">
    <location>
        <begin position="14"/>
        <end position="68"/>
    </location>
</feature>
<comment type="caution">
    <text evidence="5">The sequence shown here is derived from an EMBL/GenBank/DDBJ whole genome shotgun (WGS) entry which is preliminary data.</text>
</comment>
<dbReference type="Pfam" id="PF00356">
    <property type="entry name" value="LacI"/>
    <property type="match status" value="1"/>
</dbReference>
<protein>
    <submittedName>
        <fullName evidence="5">LacI family transcriptional regulator</fullName>
    </submittedName>
</protein>
<evidence type="ECO:0000256" key="2">
    <source>
        <dbReference type="ARBA" id="ARBA00023125"/>
    </source>
</evidence>
<reference evidence="5 6" key="1">
    <citation type="submission" date="2018-03" db="EMBL/GenBank/DDBJ databases">
        <title>Genomic Encyclopedia of Archaeal and Bacterial Type Strains, Phase II (KMG-II): from individual species to whole genera.</title>
        <authorList>
            <person name="Goeker M."/>
        </authorList>
    </citation>
    <scope>NUCLEOTIDE SEQUENCE [LARGE SCALE GENOMIC DNA]</scope>
    <source>
        <strain evidence="5 6">DSM 44720</strain>
    </source>
</reference>
<dbReference type="RefSeq" id="WP_106193155.1">
    <property type="nucleotide sequence ID" value="NZ_PVTF01000013.1"/>
</dbReference>
<dbReference type="Pfam" id="PF13377">
    <property type="entry name" value="Peripla_BP_3"/>
    <property type="match status" value="1"/>
</dbReference>
<dbReference type="InterPro" id="IPR046335">
    <property type="entry name" value="LacI/GalR-like_sensor"/>
</dbReference>
<dbReference type="PROSITE" id="PS50932">
    <property type="entry name" value="HTH_LACI_2"/>
    <property type="match status" value="1"/>
</dbReference>
<keyword evidence="2" id="KW-0238">DNA-binding</keyword>
<organism evidence="5 6">
    <name type="scientific">Umezawaea tangerina</name>
    <dbReference type="NCBI Taxonomy" id="84725"/>
    <lineage>
        <taxon>Bacteria</taxon>
        <taxon>Bacillati</taxon>
        <taxon>Actinomycetota</taxon>
        <taxon>Actinomycetes</taxon>
        <taxon>Pseudonocardiales</taxon>
        <taxon>Pseudonocardiaceae</taxon>
        <taxon>Umezawaea</taxon>
    </lineage>
</organism>